<evidence type="ECO:0000259" key="3">
    <source>
        <dbReference type="SMART" id="SM00409"/>
    </source>
</evidence>
<feature type="transmembrane region" description="Helical" evidence="2">
    <location>
        <begin position="440"/>
        <end position="465"/>
    </location>
</feature>
<reference evidence="4 5" key="1">
    <citation type="journal article" date="2021" name="Elife">
        <title>Chloroplast acquisition without the gene transfer in kleptoplastic sea slugs, Plakobranchus ocellatus.</title>
        <authorList>
            <person name="Maeda T."/>
            <person name="Takahashi S."/>
            <person name="Yoshida T."/>
            <person name="Shimamura S."/>
            <person name="Takaki Y."/>
            <person name="Nagai Y."/>
            <person name="Toyoda A."/>
            <person name="Suzuki Y."/>
            <person name="Arimoto A."/>
            <person name="Ishii H."/>
            <person name="Satoh N."/>
            <person name="Nishiyama T."/>
            <person name="Hasebe M."/>
            <person name="Maruyama T."/>
            <person name="Minagawa J."/>
            <person name="Obokata J."/>
            <person name="Shigenobu S."/>
        </authorList>
    </citation>
    <scope>NUCLEOTIDE SEQUENCE [LARGE SCALE GENOMIC DNA]</scope>
</reference>
<feature type="compositionally biased region" description="Pro residues" evidence="1">
    <location>
        <begin position="2429"/>
        <end position="2440"/>
    </location>
</feature>
<feature type="compositionally biased region" description="Basic residues" evidence="1">
    <location>
        <begin position="1646"/>
        <end position="1659"/>
    </location>
</feature>
<feature type="compositionally biased region" description="Polar residues" evidence="1">
    <location>
        <begin position="1944"/>
        <end position="1959"/>
    </location>
</feature>
<feature type="region of interest" description="Disordered" evidence="1">
    <location>
        <begin position="1015"/>
        <end position="1043"/>
    </location>
</feature>
<feature type="domain" description="Immunoglobulin" evidence="3">
    <location>
        <begin position="74"/>
        <end position="235"/>
    </location>
</feature>
<feature type="compositionally biased region" description="Basic and acidic residues" evidence="1">
    <location>
        <begin position="1352"/>
        <end position="1372"/>
    </location>
</feature>
<feature type="compositionally biased region" description="Polar residues" evidence="1">
    <location>
        <begin position="2396"/>
        <end position="2428"/>
    </location>
</feature>
<feature type="compositionally biased region" description="Basic and acidic residues" evidence="1">
    <location>
        <begin position="2101"/>
        <end position="2128"/>
    </location>
</feature>
<feature type="compositionally biased region" description="Basic and acidic residues" evidence="1">
    <location>
        <begin position="2629"/>
        <end position="2657"/>
    </location>
</feature>
<feature type="compositionally biased region" description="Polar residues" evidence="1">
    <location>
        <begin position="1200"/>
        <end position="1215"/>
    </location>
</feature>
<dbReference type="InterPro" id="IPR036179">
    <property type="entry name" value="Ig-like_dom_sf"/>
</dbReference>
<feature type="compositionally biased region" description="Low complexity" evidence="1">
    <location>
        <begin position="2832"/>
        <end position="2841"/>
    </location>
</feature>
<feature type="compositionally biased region" description="Basic residues" evidence="1">
    <location>
        <begin position="1520"/>
        <end position="1530"/>
    </location>
</feature>
<feature type="compositionally biased region" description="Polar residues" evidence="1">
    <location>
        <begin position="916"/>
        <end position="925"/>
    </location>
</feature>
<feature type="compositionally biased region" description="Basic and acidic residues" evidence="1">
    <location>
        <begin position="2164"/>
        <end position="2175"/>
    </location>
</feature>
<feature type="compositionally biased region" description="Low complexity" evidence="1">
    <location>
        <begin position="2469"/>
        <end position="2480"/>
    </location>
</feature>
<protein>
    <recommendedName>
        <fullName evidence="3">Immunoglobulin domain-containing protein</fullName>
    </recommendedName>
</protein>
<feature type="compositionally biased region" description="Polar residues" evidence="1">
    <location>
        <begin position="2859"/>
        <end position="2873"/>
    </location>
</feature>
<keyword evidence="2" id="KW-0472">Membrane</keyword>
<feature type="compositionally biased region" description="Basic and acidic residues" evidence="1">
    <location>
        <begin position="1750"/>
        <end position="1769"/>
    </location>
</feature>
<feature type="compositionally biased region" description="Polar residues" evidence="1">
    <location>
        <begin position="2015"/>
        <end position="2024"/>
    </location>
</feature>
<feature type="compositionally biased region" description="Polar residues" evidence="1">
    <location>
        <begin position="2728"/>
        <end position="2754"/>
    </location>
</feature>
<organism evidence="4 5">
    <name type="scientific">Elysia marginata</name>
    <dbReference type="NCBI Taxonomy" id="1093978"/>
    <lineage>
        <taxon>Eukaryota</taxon>
        <taxon>Metazoa</taxon>
        <taxon>Spiralia</taxon>
        <taxon>Lophotrochozoa</taxon>
        <taxon>Mollusca</taxon>
        <taxon>Gastropoda</taxon>
        <taxon>Heterobranchia</taxon>
        <taxon>Euthyneura</taxon>
        <taxon>Panpulmonata</taxon>
        <taxon>Sacoglossa</taxon>
        <taxon>Placobranchoidea</taxon>
        <taxon>Plakobranchidae</taxon>
        <taxon>Elysia</taxon>
    </lineage>
</organism>
<feature type="region of interest" description="Disordered" evidence="1">
    <location>
        <begin position="473"/>
        <end position="540"/>
    </location>
</feature>
<dbReference type="SMART" id="SM00409">
    <property type="entry name" value="IG"/>
    <property type="match status" value="1"/>
</dbReference>
<evidence type="ECO:0000256" key="1">
    <source>
        <dbReference type="SAM" id="MobiDB-lite"/>
    </source>
</evidence>
<feature type="compositionally biased region" description="Basic residues" evidence="1">
    <location>
        <begin position="1811"/>
        <end position="1822"/>
    </location>
</feature>
<feature type="compositionally biased region" description="Basic and acidic residues" evidence="1">
    <location>
        <begin position="1495"/>
        <end position="1516"/>
    </location>
</feature>
<comment type="caution">
    <text evidence="4">The sequence shown here is derived from an EMBL/GenBank/DDBJ whole genome shotgun (WGS) entry which is preliminary data.</text>
</comment>
<feature type="compositionally biased region" description="Basic and acidic residues" evidence="1">
    <location>
        <begin position="1875"/>
        <end position="1897"/>
    </location>
</feature>
<evidence type="ECO:0000256" key="2">
    <source>
        <dbReference type="SAM" id="Phobius"/>
    </source>
</evidence>
<feature type="compositionally biased region" description="Polar residues" evidence="1">
    <location>
        <begin position="2448"/>
        <end position="2460"/>
    </location>
</feature>
<feature type="compositionally biased region" description="Basic and acidic residues" evidence="1">
    <location>
        <begin position="2671"/>
        <end position="2682"/>
    </location>
</feature>
<feature type="compositionally biased region" description="Low complexity" evidence="1">
    <location>
        <begin position="649"/>
        <end position="659"/>
    </location>
</feature>
<feature type="compositionally biased region" description="Polar residues" evidence="1">
    <location>
        <begin position="1596"/>
        <end position="1611"/>
    </location>
</feature>
<feature type="compositionally biased region" description="Low complexity" evidence="1">
    <location>
        <begin position="120"/>
        <end position="137"/>
    </location>
</feature>
<feature type="region of interest" description="Disordered" evidence="1">
    <location>
        <begin position="2817"/>
        <end position="2956"/>
    </location>
</feature>
<feature type="compositionally biased region" description="Polar residues" evidence="1">
    <location>
        <begin position="1339"/>
        <end position="1350"/>
    </location>
</feature>
<feature type="compositionally biased region" description="Polar residues" evidence="1">
    <location>
        <begin position="1277"/>
        <end position="1293"/>
    </location>
</feature>
<keyword evidence="5" id="KW-1185">Reference proteome</keyword>
<sequence>MTRVLKDAAYKFGRFHGSVTFHQVRYKVFLLLLVLILLTQAIPTLSSPPRLVAHQRITGYHHIVKRSKEFFAKPVVKYVLTGENLTLFCNVSSSTSDNNIYSNINGNNSISINSHHINGNNSINNSSSNKNKNNNNNRSHAFKTKINQTSGLHQNIFWILPNGKTVIPNKAEEIKLKDVEGPTEEDENLLKPTTRSKLSSGWTITNAKMADTGRYICKSESESSRYLAIYDVRVVAPPPAPYQCHVVQKEKGPAQSRDLIVVCSSPYIDPAHFKFILVAQALPLRISRNSTERRNPASHRLILAEAHQPRFQLNQRSLPAETMASLQTSTADDDDVISGGSGSFSSTSGVARNGGNTPAEVYARLSVCSVHDVLISAQTCSKEFKVDIGTKTCSTLLVRFEGSDPWEKNICLATSLLDSTAQQPEDGAYSSSDSNEGPDVVVLVMLVLAGVAAVAAVVVVLLLVWKGRGRGCHSAEDNDESVSISLNEPPSGLPSGVINLAGPSRDSTAEDAGRGDSVERLSHGRMDKPEQLYSHQREPQTSEDLASYMEMTFKPVQSNMGEYKPVDSRRFSNEVKLDSKERTKKDSTTNTTINNNNNTQCISTPKKLEAKERNTAFKPYPLQVEPDYLSPHREQAGTQGKSGPHCPKSSSLSQSLFSSNRRPSCESRTSIKHETTPELDALTERSKLLQRYSSNTDKTKALSGAYSDNTDKNTPSSRIGESSFTRNRWRWSLAPRDINHHSRKNIYPDSNDRRLENQRSLSVSTVDDEDWLRKWVWLESSPDVTCAHEQTLTKTSPASPIPFIDDIIPPSETNTPPIAHERNAKINIVPSFNKSIESHFKPIQNDDENLENRREKEKQEILECKPLSKRDYYKFPNSRPKFNEESNQGEMKNESTCDTRNEGLEPRNQRYDIPSRLSSAHNKNITEGLPRGNNGNRYPARHWNRNVKAKPDLNVTDRPNATRIENNDGKEEEKETPKTRDDCNQLAQHAKQPPPRPDIHVCSKDFRYTRPGLSNHASSSLQFLPQHRSQTPTSGSAMFSASSSGDLRLKSSMIDDVSWESMGHALTIVPLDLDVPPKLRKKTKSQSEFTKTLTTKNVSGGAHHDYDFPKRLVQEKPSYGEKEMNKDKEEARHESFDGDYVKMEIKRGQTKEIGSIDSKYSPSTQLHSTSNIFDTKVEPKPMPRTLLCKATERNKYPLANSESKANEENTITQVKPSDAIASPRQNRGETKYPKLPTKPKAYDDETKHTSENNEIKTPKFTSEVEKPYQDYGEIVTPTLSSFQAPLTPSSNNVKSDERGVNKSEKGASQQVEDKHEKSLQEPHQILYSKTNERPYFTKASGTRTDTSLNSLLRKEPRDRFSNDKSSSHEDKNNNQVSPRVVNHPEILSKENALKPSSTAEEKTTFKDSEDTRKDQDLDMVPRRRERKKFSYPERPNRTLDSMESPAEIDTKRFSTTEEVNRRSSPRETLLNEEPQMHSSPEGLVTEPRGMLQEVKQGKRYDKPLHSREASPEEEQVRYPSSRRREKRPPTSKRSLPEERRRKNSSGGRGKTEERSRVSSRDKELSEDEFSDNNSRNNSRRRSRSRTTSPKEELRKYTSTGRNKITPSTAETFSDEEKREDEFSNKRDTPIQSSGETSPEVEPMHYSSRKRGRRTPRSKRTFPEKEGREFRSGGRDKRMPQSRRRSPEEENFLENEPRNYYSRNRSSEIRRSSKTNPEEERRHHRSTGKNDIMSHSRAIFPDEEPGHSNYNKRDDRMPRRRKTFSDERPRVSNSSDIDERTPHSRKTLPDEERRDYISNEREIFPDEESRKVYSRNRPSRTPRSKQPNPKEEGGKHHPVEKDTRMQREGCPLGESSHYPSRDKSNRTLHSGENFPEEDKMREFTPHDKRLNDELKNRSSVDIIDAVSHSPETFIDEEPRKYSHRERTKRRPRQRKFHTEEEPKAPSNSSRDTNRVSQPRNKSPAEEPKCYLSNYRTSSKPRSSKNFQAEEPTSLSSVDKNNRMPVRTDFPTEERQSNNSSVNDSNKMPHDRAEFLDVDPKKFPSTEQINPTDMLSREKPDDHLSHDKLDKSTSSLEAFPEANPRNYYVSEGINRTPCLKGTSPKEDLNHHSSNEGNNERRSSNDVHPEKVPIGYSSSDVPQRKPRSSKMLREPNSPELQIPQEDNTSKKCSEDKSDQIAPEHISILEAPLTDYNRPGSAFKKYSKPLGGQDTQNKTDPRNENGKNPLYANMGRENDKRKEHDPEEAQGYPTVQGKDTPVINEVKTNSNVPSKSGLNQDKDISSTNSYPNPNTGNNSVPSTNSGTKANPERNLGQIRNKTRTEPFQPIASDNISCTSSPKGGELLENQSQPNPKTSDQPHQSQPDPKTWDQPHQSQPKPKTWDQPHQSQPKPYMPDQPHQSQPDSRTSDQPHQSHPNPKTSDQLQQSQPGPKTPDQPNQPQPDPRKSDQPHQSQPDSRTSDQPCDDEANLSPTMSQTTSMSPPKDDDAEQRNKESLGKDTPDLVRDKSDTSLVIPNHEDISGPTEHRPSFGESTEDGRARPLASESTKEHGNDLPNANTSKMPDSRDMYQECNLAGTQTPEKELAGEVKGEDTDDKISRDSFNNLQVADVKSDQTKTGSVFDSFPQNSKTIHAELHNNSHTEEKRREEKQREYLDRNENRSPFSRNAISEPQRTLEESNVDHNPSRQTNAPNRSSPNHESFERKDNRSAEKYPTDKDDDIVAIDSDHSTISEPSYSSLDPTQDISGDYPSTASLNEKSPHTPQTPPFRPIPRNAVGRYTIPIFGSPASSTGIGSTRKRDKRYDMFSRYWRKGELLRPRVRGDYCVGPEPEFYPSSHHSSRYSSNLELTSSPSGLNRAAATSGPSRGSLYNVSSSPIERRLKRKTGSSSSILSRTQSSTGIDRTDTSSQSQRPGVFTPSNLNKKMSASLALPQPREHSPGSSRRSRHSRSRTVSFVSDV</sequence>
<feature type="compositionally biased region" description="Polar residues" evidence="1">
    <location>
        <begin position="2327"/>
        <end position="2337"/>
    </location>
</feature>
<accession>A0AAV4G9M4</accession>
<feature type="compositionally biased region" description="Polar residues" evidence="1">
    <location>
        <begin position="2658"/>
        <end position="2670"/>
    </location>
</feature>
<feature type="compositionally biased region" description="Polar residues" evidence="1">
    <location>
        <begin position="2262"/>
        <end position="2304"/>
    </location>
</feature>
<dbReference type="Proteomes" id="UP000762676">
    <property type="component" value="Unassembled WGS sequence"/>
</dbReference>
<feature type="compositionally biased region" description="Polar residues" evidence="1">
    <location>
        <begin position="2903"/>
        <end position="2922"/>
    </location>
</feature>
<keyword evidence="2" id="KW-1133">Transmembrane helix</keyword>
<feature type="compositionally biased region" description="Basic and acidic residues" evidence="1">
    <location>
        <begin position="1294"/>
        <end position="1320"/>
    </location>
</feature>
<feature type="compositionally biased region" description="Basic and acidic residues" evidence="1">
    <location>
        <begin position="1399"/>
        <end position="1437"/>
    </location>
</feature>
<feature type="compositionally biased region" description="Basic and acidic residues" evidence="1">
    <location>
        <begin position="2232"/>
        <end position="2243"/>
    </location>
</feature>
<feature type="compositionally biased region" description="Basic and acidic residues" evidence="1">
    <location>
        <begin position="1704"/>
        <end position="1720"/>
    </location>
</feature>
<feature type="region of interest" description="Disordered" evidence="1">
    <location>
        <begin position="1198"/>
        <end position="2771"/>
    </location>
</feature>
<feature type="compositionally biased region" description="Basic and acidic residues" evidence="1">
    <location>
        <begin position="2578"/>
        <end position="2597"/>
    </location>
</feature>
<feature type="compositionally biased region" description="Basic and acidic residues" evidence="1">
    <location>
        <begin position="1549"/>
        <end position="1563"/>
    </location>
</feature>
<feature type="compositionally biased region" description="Basic and acidic residues" evidence="1">
    <location>
        <begin position="2514"/>
        <end position="2537"/>
    </location>
</feature>
<proteinExistence type="predicted"/>
<feature type="compositionally biased region" description="Polar residues" evidence="1">
    <location>
        <begin position="2842"/>
        <end position="2851"/>
    </location>
</feature>
<feature type="compositionally biased region" description="Basic and acidic residues" evidence="1">
    <location>
        <begin position="965"/>
        <end position="983"/>
    </location>
</feature>
<feature type="compositionally biased region" description="Polar residues" evidence="1">
    <location>
        <begin position="2683"/>
        <end position="2696"/>
    </location>
</feature>
<keyword evidence="2" id="KW-0812">Transmembrane</keyword>
<feature type="compositionally biased region" description="Basic and acidic residues" evidence="1">
    <location>
        <begin position="507"/>
        <end position="540"/>
    </location>
</feature>
<evidence type="ECO:0000313" key="5">
    <source>
        <dbReference type="Proteomes" id="UP000762676"/>
    </source>
</evidence>
<feature type="region of interest" description="Disordered" evidence="1">
    <location>
        <begin position="326"/>
        <end position="351"/>
    </location>
</feature>
<feature type="compositionally biased region" description="Basic and acidic residues" evidence="1">
    <location>
        <begin position="1240"/>
        <end position="1268"/>
    </location>
</feature>
<feature type="compositionally biased region" description="Basic residues" evidence="1">
    <location>
        <begin position="939"/>
        <end position="948"/>
    </location>
</feature>
<feature type="compositionally biased region" description="Polar residues" evidence="1">
    <location>
        <begin position="1015"/>
        <end position="1033"/>
    </location>
</feature>
<feature type="compositionally biased region" description="Basic and acidic residues" evidence="1">
    <location>
        <begin position="1614"/>
        <end position="1628"/>
    </location>
</feature>
<feature type="compositionally biased region" description="Basic and acidic residues" evidence="1">
    <location>
        <begin position="1660"/>
        <end position="1678"/>
    </location>
</feature>
<feature type="region of interest" description="Disordered" evidence="1">
    <location>
        <begin position="632"/>
        <end position="721"/>
    </location>
</feature>
<feature type="compositionally biased region" description="Low complexity" evidence="1">
    <location>
        <begin position="588"/>
        <end position="599"/>
    </location>
</feature>
<feature type="compositionally biased region" description="Basic and acidic residues" evidence="1">
    <location>
        <begin position="1827"/>
        <end position="1846"/>
    </location>
</feature>
<dbReference type="InterPro" id="IPR003599">
    <property type="entry name" value="Ig_sub"/>
</dbReference>
<feature type="compositionally biased region" description="Polar residues" evidence="1">
    <location>
        <begin position="706"/>
        <end position="721"/>
    </location>
</feature>
<feature type="region of interest" description="Disordered" evidence="1">
    <location>
        <begin position="873"/>
        <end position="999"/>
    </location>
</feature>
<gene>
    <name evidence="4" type="ORF">ElyMa_005935700</name>
</gene>
<feature type="region of interest" description="Disordered" evidence="1">
    <location>
        <begin position="120"/>
        <end position="139"/>
    </location>
</feature>
<feature type="region of interest" description="Disordered" evidence="1">
    <location>
        <begin position="559"/>
        <end position="605"/>
    </location>
</feature>
<evidence type="ECO:0000313" key="4">
    <source>
        <dbReference type="EMBL" id="GFR81826.1"/>
    </source>
</evidence>
<feature type="compositionally biased region" description="Polar residues" evidence="1">
    <location>
        <begin position="2344"/>
        <end position="2388"/>
    </location>
</feature>
<feature type="compositionally biased region" description="Basic and acidic residues" evidence="1">
    <location>
        <begin position="663"/>
        <end position="687"/>
    </location>
</feature>
<feature type="compositionally biased region" description="Low complexity" evidence="1">
    <location>
        <begin position="2883"/>
        <end position="2896"/>
    </location>
</feature>
<feature type="compositionally biased region" description="Basic and acidic residues" evidence="1">
    <location>
        <begin position="2053"/>
        <end position="2069"/>
    </location>
</feature>
<feature type="compositionally biased region" description="Basic and acidic residues" evidence="1">
    <location>
        <begin position="2697"/>
        <end position="2713"/>
    </location>
</feature>
<feature type="compositionally biased region" description="Basic residues" evidence="1">
    <location>
        <begin position="1920"/>
        <end position="1934"/>
    </location>
</feature>
<feature type="compositionally biased region" description="Basic and acidic residues" evidence="1">
    <location>
        <begin position="1776"/>
        <end position="1810"/>
    </location>
</feature>
<feature type="compositionally biased region" description="Polar residues" evidence="1">
    <location>
        <begin position="2613"/>
        <end position="2628"/>
    </location>
</feature>
<feature type="compositionally biased region" description="Basic and acidic residues" evidence="1">
    <location>
        <begin position="2481"/>
        <end position="2507"/>
    </location>
</feature>
<name>A0AAV4G9M4_9GAST</name>
<dbReference type="SUPFAM" id="SSF48726">
    <property type="entry name" value="Immunoglobulin"/>
    <property type="match status" value="1"/>
</dbReference>
<feature type="compositionally biased region" description="Polar residues" evidence="1">
    <location>
        <begin position="1972"/>
        <end position="1997"/>
    </location>
</feature>
<feature type="compositionally biased region" description="Basic and acidic residues" evidence="1">
    <location>
        <begin position="1448"/>
        <end position="1465"/>
    </location>
</feature>
<dbReference type="EMBL" id="BMAT01011906">
    <property type="protein sequence ID" value="GFR81826.1"/>
    <property type="molecule type" value="Genomic_DNA"/>
</dbReference>
<feature type="compositionally biased region" description="Basic and acidic residues" evidence="1">
    <location>
        <begin position="564"/>
        <end position="587"/>
    </location>
</feature>
<feature type="compositionally biased region" description="Basic and acidic residues" evidence="1">
    <location>
        <begin position="891"/>
        <end position="910"/>
    </location>
</feature>
<feature type="compositionally biased region" description="Basic and acidic residues" evidence="1">
    <location>
        <begin position="2025"/>
        <end position="2042"/>
    </location>
</feature>
<feature type="compositionally biased region" description="Low complexity" evidence="1">
    <location>
        <begin position="1034"/>
        <end position="1043"/>
    </location>
</feature>